<reference evidence="1 2" key="1">
    <citation type="submission" date="2018-11" db="EMBL/GenBank/DDBJ databases">
        <authorList>
            <consortium name="Pathogen Informatics"/>
        </authorList>
    </citation>
    <scope>NUCLEOTIDE SEQUENCE [LARGE SCALE GENOMIC DNA]</scope>
</reference>
<keyword evidence="2" id="KW-1185">Reference proteome</keyword>
<protein>
    <submittedName>
        <fullName evidence="1">Uncharacterized protein</fullName>
    </submittedName>
</protein>
<dbReference type="OrthoDB" id="5810718at2759"/>
<proteinExistence type="predicted"/>
<organism evidence="1 2">
    <name type="scientific">Strongylus vulgaris</name>
    <name type="common">Blood worm</name>
    <dbReference type="NCBI Taxonomy" id="40348"/>
    <lineage>
        <taxon>Eukaryota</taxon>
        <taxon>Metazoa</taxon>
        <taxon>Ecdysozoa</taxon>
        <taxon>Nematoda</taxon>
        <taxon>Chromadorea</taxon>
        <taxon>Rhabditida</taxon>
        <taxon>Rhabditina</taxon>
        <taxon>Rhabditomorpha</taxon>
        <taxon>Strongyloidea</taxon>
        <taxon>Strongylidae</taxon>
        <taxon>Strongylus</taxon>
    </lineage>
</organism>
<accession>A0A3P7L6P2</accession>
<evidence type="ECO:0000313" key="1">
    <source>
        <dbReference type="EMBL" id="VDM78445.1"/>
    </source>
</evidence>
<sequence length="85" mass="9726">MSILASQYRMLTVLREVESFLIVAKMPLIRKLEFAVELRMARLYDMTMREIGPNAVEEGSTKSHLLKIISGIYIDDAPKKKQRAA</sequence>
<dbReference type="EMBL" id="UYYB01101982">
    <property type="protein sequence ID" value="VDM78445.1"/>
    <property type="molecule type" value="Genomic_DNA"/>
</dbReference>
<evidence type="ECO:0000313" key="2">
    <source>
        <dbReference type="Proteomes" id="UP000270094"/>
    </source>
</evidence>
<dbReference type="AlphaFoldDB" id="A0A3P7L6P2"/>
<gene>
    <name evidence="1" type="ORF">SVUK_LOCUS13443</name>
</gene>
<name>A0A3P7L6P2_STRVU</name>
<dbReference type="Proteomes" id="UP000270094">
    <property type="component" value="Unassembled WGS sequence"/>
</dbReference>